<evidence type="ECO:0000313" key="2">
    <source>
        <dbReference type="Proteomes" id="UP001565447"/>
    </source>
</evidence>
<proteinExistence type="predicted"/>
<name>A0ACC6UL62_STRAO</name>
<accession>A0ACC6UL62</accession>
<gene>
    <name evidence="1" type="ORF">RKD21_002400</name>
</gene>
<protein>
    <submittedName>
        <fullName evidence="1">Uncharacterized protein</fullName>
    </submittedName>
</protein>
<sequence>MPRTVAALFADFRSRLELTDVQASTVANRHKNVRAAVSRHLEVENDFLTGSYARHTLVSPLKQADVDIFTVLNPKYHARGASAVLDMTRNALLKTYTTPKVSRNGQAITITFTDFMVDVVPAFNRKGGGFLIPAGGLGKFISTDPKVHEAYSSKQNANHGGDLVPVIKMIKAWNRSINRHFRSFHLEVLAWQLFQNVTISNDWSAVRFFFDKALPTIRREVADPAGYGTDVAYYLRTEEQFSAAESRLKTALGRARRAEEYLRLDNIPKAIDQWRLLFGDYFPAS</sequence>
<keyword evidence="2" id="KW-1185">Reference proteome</keyword>
<dbReference type="Proteomes" id="UP001565447">
    <property type="component" value="Unassembled WGS sequence"/>
</dbReference>
<organism evidence="1 2">
    <name type="scientific">Streptomyces albogriseolus</name>
    <dbReference type="NCBI Taxonomy" id="1887"/>
    <lineage>
        <taxon>Bacteria</taxon>
        <taxon>Bacillati</taxon>
        <taxon>Actinomycetota</taxon>
        <taxon>Actinomycetes</taxon>
        <taxon>Kitasatosporales</taxon>
        <taxon>Streptomycetaceae</taxon>
        <taxon>Streptomyces</taxon>
        <taxon>Streptomyces albogriseolus group</taxon>
    </lineage>
</organism>
<evidence type="ECO:0000313" key="1">
    <source>
        <dbReference type="EMBL" id="MEY9812143.1"/>
    </source>
</evidence>
<reference evidence="1" key="1">
    <citation type="submission" date="2024-07" db="EMBL/GenBank/DDBJ databases">
        <title>Genome sequencing of plant associated microbes to promote plant fitness in Sorghum bicolor and Oryza sativa.</title>
        <authorList>
            <person name="Coleman-Derr D."/>
        </authorList>
    </citation>
    <scope>NUCLEOTIDE SEQUENCE</scope>
    <source>
        <strain evidence="1">SAI-173</strain>
    </source>
</reference>
<dbReference type="EMBL" id="JBGCBD010000002">
    <property type="protein sequence ID" value="MEY9812143.1"/>
    <property type="molecule type" value="Genomic_DNA"/>
</dbReference>
<comment type="caution">
    <text evidence="1">The sequence shown here is derived from an EMBL/GenBank/DDBJ whole genome shotgun (WGS) entry which is preliminary data.</text>
</comment>